<evidence type="ECO:0000256" key="1">
    <source>
        <dbReference type="ARBA" id="ARBA00004604"/>
    </source>
</evidence>
<keyword evidence="4" id="KW-0539">Nucleus</keyword>
<evidence type="ECO:0000313" key="6">
    <source>
        <dbReference type="Proteomes" id="UP000749646"/>
    </source>
</evidence>
<dbReference type="InterPro" id="IPR019186">
    <property type="entry name" value="Nucleolar_protein_12"/>
</dbReference>
<dbReference type="Pfam" id="PF09805">
    <property type="entry name" value="Nop25"/>
    <property type="match status" value="1"/>
</dbReference>
<keyword evidence="6" id="KW-1185">Reference proteome</keyword>
<sequence length="72" mass="8482">MSNNAQLLSSGLEVYSKKRKARQEQVAEVTFNAEARKEYLTGFHKRKVHRQNVAREIAKKKEHEEKLEARKE</sequence>
<name>A0A9P6M8P6_9FUNG</name>
<dbReference type="Proteomes" id="UP000749646">
    <property type="component" value="Unassembled WGS sequence"/>
</dbReference>
<dbReference type="GO" id="GO:0005730">
    <property type="term" value="C:nucleolus"/>
    <property type="evidence" value="ECO:0007669"/>
    <property type="project" value="UniProtKB-SubCell"/>
</dbReference>
<evidence type="ECO:0000256" key="2">
    <source>
        <dbReference type="ARBA" id="ARBA00007175"/>
    </source>
</evidence>
<accession>A0A9P6M8P6</accession>
<evidence type="ECO:0000256" key="4">
    <source>
        <dbReference type="ARBA" id="ARBA00023242"/>
    </source>
</evidence>
<proteinExistence type="inferred from homology"/>
<dbReference type="OrthoDB" id="551633at2759"/>
<dbReference type="AlphaFoldDB" id="A0A9P6M8P6"/>
<comment type="caution">
    <text evidence="5">The sequence shown here is derived from an EMBL/GenBank/DDBJ whole genome shotgun (WGS) entry which is preliminary data.</text>
</comment>
<reference evidence="5" key="1">
    <citation type="journal article" date="2020" name="Fungal Divers.">
        <title>Resolving the Mortierellaceae phylogeny through synthesis of multi-gene phylogenetics and phylogenomics.</title>
        <authorList>
            <person name="Vandepol N."/>
            <person name="Liber J."/>
            <person name="Desiro A."/>
            <person name="Na H."/>
            <person name="Kennedy M."/>
            <person name="Barry K."/>
            <person name="Grigoriev I.V."/>
            <person name="Miller A.N."/>
            <person name="O'Donnell K."/>
            <person name="Stajich J.E."/>
            <person name="Bonito G."/>
        </authorList>
    </citation>
    <scope>NUCLEOTIDE SEQUENCE</scope>
    <source>
        <strain evidence="5">MES-2147</strain>
    </source>
</reference>
<evidence type="ECO:0000313" key="5">
    <source>
        <dbReference type="EMBL" id="KAF9980421.1"/>
    </source>
</evidence>
<dbReference type="EMBL" id="JAAAHW010003849">
    <property type="protein sequence ID" value="KAF9980421.1"/>
    <property type="molecule type" value="Genomic_DNA"/>
</dbReference>
<feature type="non-terminal residue" evidence="5">
    <location>
        <position position="72"/>
    </location>
</feature>
<protein>
    <recommendedName>
        <fullName evidence="7">Nucleolar protein 12</fullName>
    </recommendedName>
</protein>
<comment type="subcellular location">
    <subcellularLocation>
        <location evidence="1">Nucleus</location>
        <location evidence="1">Nucleolus</location>
    </subcellularLocation>
</comment>
<evidence type="ECO:0000256" key="3">
    <source>
        <dbReference type="ARBA" id="ARBA00023054"/>
    </source>
</evidence>
<evidence type="ECO:0008006" key="7">
    <source>
        <dbReference type="Google" id="ProtNLM"/>
    </source>
</evidence>
<organism evidence="5 6">
    <name type="scientific">Modicella reniformis</name>
    <dbReference type="NCBI Taxonomy" id="1440133"/>
    <lineage>
        <taxon>Eukaryota</taxon>
        <taxon>Fungi</taxon>
        <taxon>Fungi incertae sedis</taxon>
        <taxon>Mucoromycota</taxon>
        <taxon>Mortierellomycotina</taxon>
        <taxon>Mortierellomycetes</taxon>
        <taxon>Mortierellales</taxon>
        <taxon>Mortierellaceae</taxon>
        <taxon>Modicella</taxon>
    </lineage>
</organism>
<dbReference type="PANTHER" id="PTHR14577">
    <property type="entry name" value="NUCLEOLAR PROTEIN 12"/>
    <property type="match status" value="1"/>
</dbReference>
<gene>
    <name evidence="5" type="ORF">BGZ65_005128</name>
</gene>
<dbReference type="PANTHER" id="PTHR14577:SF0">
    <property type="entry name" value="NUCLEOLAR PROTEIN 12"/>
    <property type="match status" value="1"/>
</dbReference>
<keyword evidence="3" id="KW-0175">Coiled coil</keyword>
<comment type="similarity">
    <text evidence="2">Belongs to the RRP17 family.</text>
</comment>
<dbReference type="GO" id="GO:0019843">
    <property type="term" value="F:rRNA binding"/>
    <property type="evidence" value="ECO:0007669"/>
    <property type="project" value="TreeGrafter"/>
</dbReference>